<reference evidence="1" key="1">
    <citation type="submission" date="2021-09" db="EMBL/GenBank/DDBJ databases">
        <authorList>
            <consortium name="AG Swart"/>
            <person name="Singh M."/>
            <person name="Singh A."/>
            <person name="Seah K."/>
            <person name="Emmerich C."/>
        </authorList>
    </citation>
    <scope>NUCLEOTIDE SEQUENCE</scope>
    <source>
        <strain evidence="1">ATCC30299</strain>
    </source>
</reference>
<keyword evidence="2" id="KW-1185">Reference proteome</keyword>
<evidence type="ECO:0000313" key="1">
    <source>
        <dbReference type="EMBL" id="CAG9331445.1"/>
    </source>
</evidence>
<comment type="caution">
    <text evidence="1">The sequence shown here is derived from an EMBL/GenBank/DDBJ whole genome shotgun (WGS) entry which is preliminary data.</text>
</comment>
<dbReference type="PANTHER" id="PTHR21255:SF4">
    <property type="entry name" value="DYNEIN LIGHT CHAIN TCTEX-TYPE"/>
    <property type="match status" value="1"/>
</dbReference>
<dbReference type="InterPro" id="IPR038586">
    <property type="entry name" value="Tctex-1-like_sf"/>
</dbReference>
<accession>A0AAU9JZM7</accession>
<dbReference type="EMBL" id="CAJZBQ010000053">
    <property type="protein sequence ID" value="CAG9331445.1"/>
    <property type="molecule type" value="Genomic_DNA"/>
</dbReference>
<dbReference type="Proteomes" id="UP001162131">
    <property type="component" value="Unassembled WGS sequence"/>
</dbReference>
<dbReference type="GO" id="GO:0045505">
    <property type="term" value="F:dynein intermediate chain binding"/>
    <property type="evidence" value="ECO:0007669"/>
    <property type="project" value="TreeGrafter"/>
</dbReference>
<dbReference type="GO" id="GO:0005868">
    <property type="term" value="C:cytoplasmic dynein complex"/>
    <property type="evidence" value="ECO:0007669"/>
    <property type="project" value="TreeGrafter"/>
</dbReference>
<proteinExistence type="predicted"/>
<dbReference type="PANTHER" id="PTHR21255">
    <property type="entry name" value="T-COMPLEX-ASSOCIATED-TESTIS-EXPRESSED 1/ DYNEIN LIGHT CHAIN"/>
    <property type="match status" value="1"/>
</dbReference>
<organism evidence="1 2">
    <name type="scientific">Blepharisma stoltei</name>
    <dbReference type="NCBI Taxonomy" id="1481888"/>
    <lineage>
        <taxon>Eukaryota</taxon>
        <taxon>Sar</taxon>
        <taxon>Alveolata</taxon>
        <taxon>Ciliophora</taxon>
        <taxon>Postciliodesmatophora</taxon>
        <taxon>Heterotrichea</taxon>
        <taxon>Heterotrichida</taxon>
        <taxon>Blepharismidae</taxon>
        <taxon>Blepharisma</taxon>
    </lineage>
</organism>
<dbReference type="AlphaFoldDB" id="A0AAU9JZM7"/>
<dbReference type="InterPro" id="IPR005334">
    <property type="entry name" value="Tctex-1-like"/>
</dbReference>
<evidence type="ECO:0000313" key="2">
    <source>
        <dbReference type="Proteomes" id="UP001162131"/>
    </source>
</evidence>
<dbReference type="Pfam" id="PF03645">
    <property type="entry name" value="Tctex-1"/>
    <property type="match status" value="1"/>
</dbReference>
<dbReference type="GO" id="GO:0007018">
    <property type="term" value="P:microtubule-based movement"/>
    <property type="evidence" value="ECO:0007669"/>
    <property type="project" value="TreeGrafter"/>
</dbReference>
<dbReference type="GO" id="GO:0005737">
    <property type="term" value="C:cytoplasm"/>
    <property type="evidence" value="ECO:0007669"/>
    <property type="project" value="TreeGrafter"/>
</dbReference>
<protein>
    <recommendedName>
        <fullName evidence="3">Dynein light chain</fullName>
    </recommendedName>
</protein>
<dbReference type="CDD" id="cd21455">
    <property type="entry name" value="DLC-like_DYNLT1_DYNLT3"/>
    <property type="match status" value="1"/>
</dbReference>
<name>A0AAU9JZM7_9CILI</name>
<gene>
    <name evidence="1" type="ORF">BSTOLATCC_MIC53515</name>
</gene>
<evidence type="ECO:0008006" key="3">
    <source>
        <dbReference type="Google" id="ProtNLM"/>
    </source>
</evidence>
<dbReference type="Gene3D" id="3.30.1140.40">
    <property type="entry name" value="Tctex-1"/>
    <property type="match status" value="1"/>
</dbReference>
<sequence>MQESFTSFKDDVNQKANKAIQNFLGSREYSQDEVQAWTAQLSEEIVKMLKDQNSNFKYCVSCVILQKGDAGMHMSSTCFWDSALDGSVAIKWENPSMYCIVNIYGIAF</sequence>